<feature type="region of interest" description="Disordered" evidence="4">
    <location>
        <begin position="369"/>
        <end position="422"/>
    </location>
</feature>
<reference evidence="5" key="1">
    <citation type="journal article" date="2023" name="Mol. Biol. Evol.">
        <title>Third-Generation Sequencing Reveals the Adaptive Role of the Epigenome in Three Deep-Sea Polychaetes.</title>
        <authorList>
            <person name="Perez M."/>
            <person name="Aroh O."/>
            <person name="Sun Y."/>
            <person name="Lan Y."/>
            <person name="Juniper S.K."/>
            <person name="Young C.R."/>
            <person name="Angers B."/>
            <person name="Qian P.Y."/>
        </authorList>
    </citation>
    <scope>NUCLEOTIDE SEQUENCE</scope>
    <source>
        <strain evidence="5">P08H-3</strain>
    </source>
</reference>
<protein>
    <submittedName>
        <fullName evidence="5">Uncharacterized protein</fullName>
    </submittedName>
</protein>
<feature type="region of interest" description="Disordered" evidence="4">
    <location>
        <begin position="1"/>
        <end position="104"/>
    </location>
</feature>
<feature type="compositionally biased region" description="Acidic residues" evidence="4">
    <location>
        <begin position="261"/>
        <end position="283"/>
    </location>
</feature>
<dbReference type="InterPro" id="IPR051300">
    <property type="entry name" value="HMX_Homeobox_TF"/>
</dbReference>
<keyword evidence="2" id="KW-0805">Transcription regulation</keyword>
<gene>
    <name evidence="5" type="ORF">LSH36_98g06056</name>
</gene>
<evidence type="ECO:0000313" key="5">
    <source>
        <dbReference type="EMBL" id="KAK2162473.1"/>
    </source>
</evidence>
<dbReference type="AlphaFoldDB" id="A0AAD9NBH1"/>
<feature type="compositionally biased region" description="Basic and acidic residues" evidence="4">
    <location>
        <begin position="287"/>
        <end position="298"/>
    </location>
</feature>
<evidence type="ECO:0000256" key="4">
    <source>
        <dbReference type="SAM" id="MobiDB-lite"/>
    </source>
</evidence>
<evidence type="ECO:0000256" key="1">
    <source>
        <dbReference type="ARBA" id="ARBA00004123"/>
    </source>
</evidence>
<accession>A0AAD9NBH1</accession>
<feature type="compositionally biased region" description="Polar residues" evidence="4">
    <location>
        <begin position="308"/>
        <end position="321"/>
    </location>
</feature>
<keyword evidence="3" id="KW-0804">Transcription</keyword>
<feature type="compositionally biased region" description="Polar residues" evidence="4">
    <location>
        <begin position="373"/>
        <end position="382"/>
    </location>
</feature>
<dbReference type="EMBL" id="JAODUP010000098">
    <property type="protein sequence ID" value="KAK2162473.1"/>
    <property type="molecule type" value="Genomic_DNA"/>
</dbReference>
<comment type="subcellular location">
    <subcellularLocation>
        <location evidence="1">Nucleus</location>
    </subcellularLocation>
</comment>
<dbReference type="Proteomes" id="UP001208570">
    <property type="component" value="Unassembled WGS sequence"/>
</dbReference>
<evidence type="ECO:0000256" key="3">
    <source>
        <dbReference type="ARBA" id="ARBA00023163"/>
    </source>
</evidence>
<dbReference type="GO" id="GO:0000977">
    <property type="term" value="F:RNA polymerase II transcription regulatory region sequence-specific DNA binding"/>
    <property type="evidence" value="ECO:0007669"/>
    <property type="project" value="TreeGrafter"/>
</dbReference>
<organism evidence="5 6">
    <name type="scientific">Paralvinella palmiformis</name>
    <dbReference type="NCBI Taxonomy" id="53620"/>
    <lineage>
        <taxon>Eukaryota</taxon>
        <taxon>Metazoa</taxon>
        <taxon>Spiralia</taxon>
        <taxon>Lophotrochozoa</taxon>
        <taxon>Annelida</taxon>
        <taxon>Polychaeta</taxon>
        <taxon>Sedentaria</taxon>
        <taxon>Canalipalpata</taxon>
        <taxon>Terebellida</taxon>
        <taxon>Terebelliformia</taxon>
        <taxon>Alvinellidae</taxon>
        <taxon>Paralvinella</taxon>
    </lineage>
</organism>
<evidence type="ECO:0000313" key="6">
    <source>
        <dbReference type="Proteomes" id="UP001208570"/>
    </source>
</evidence>
<name>A0AAD9NBH1_9ANNE</name>
<dbReference type="GO" id="GO:0005634">
    <property type="term" value="C:nucleus"/>
    <property type="evidence" value="ECO:0007669"/>
    <property type="project" value="UniProtKB-SubCell"/>
</dbReference>
<keyword evidence="6" id="KW-1185">Reference proteome</keyword>
<dbReference type="PANTHER" id="PTHR46110">
    <property type="entry name" value="HOMEOBOX PROTEIN HMX"/>
    <property type="match status" value="1"/>
</dbReference>
<sequence length="422" mass="44956">MTSEARSPKRFSSGMSENALSPTAKRSSGGSPTPPIVVPVKTRTPSPAAPNPSKKSNFSISSILSRPDNVTESGKTKDYESSPASDKDTDVGKISANQSPLQHPETLRATFGSHVQDMLQRVQDSGTAFGHHALLHPGLSPAFLERQLPGKAGPWFPWFHPHPYLSLGLADRAFGAGALPGGSHAGSPCHVTPGSPSPGQRSPLSPRAGTEPTAPPGGPIDLHKDGHRKEAKPDLEQARAALAAAAQAHAADKSRARVGLADDDVTTDDDKMEVDESDYETEIVDYSPDRRRDERKSCAADADDDGSDTGSKVSSTLSPNDAASGHQAANGDDAKNRRKKKTRTVFSRSQVFQLESTFDMKRYLFELRESRTSRFTPPNGDTGQDLVPEPPEQVEAPAGGRTRGGQHGARRPADGPRPNPLP</sequence>
<feature type="compositionally biased region" description="Basic and acidic residues" evidence="4">
    <location>
        <begin position="74"/>
        <end position="91"/>
    </location>
</feature>
<feature type="region of interest" description="Disordered" evidence="4">
    <location>
        <begin position="181"/>
        <end position="352"/>
    </location>
</feature>
<dbReference type="Gene3D" id="1.10.10.60">
    <property type="entry name" value="Homeodomain-like"/>
    <property type="match status" value="1"/>
</dbReference>
<feature type="compositionally biased region" description="Polar residues" evidence="4">
    <location>
        <begin position="13"/>
        <end position="31"/>
    </location>
</feature>
<feature type="compositionally biased region" description="Basic and acidic residues" evidence="4">
    <location>
        <begin position="221"/>
        <end position="237"/>
    </location>
</feature>
<dbReference type="PANTHER" id="PTHR46110:SF3">
    <property type="entry name" value="HOMEOBOX PROTEIN HMX"/>
    <property type="match status" value="1"/>
</dbReference>
<feature type="compositionally biased region" description="Polar residues" evidence="4">
    <location>
        <begin position="58"/>
        <end position="73"/>
    </location>
</feature>
<comment type="caution">
    <text evidence="5">The sequence shown here is derived from an EMBL/GenBank/DDBJ whole genome shotgun (WGS) entry which is preliminary data.</text>
</comment>
<dbReference type="GO" id="GO:0000981">
    <property type="term" value="F:DNA-binding transcription factor activity, RNA polymerase II-specific"/>
    <property type="evidence" value="ECO:0007669"/>
    <property type="project" value="TreeGrafter"/>
</dbReference>
<proteinExistence type="predicted"/>
<feature type="compositionally biased region" description="Low complexity" evidence="4">
    <location>
        <begin position="238"/>
        <end position="249"/>
    </location>
</feature>
<evidence type="ECO:0000256" key="2">
    <source>
        <dbReference type="ARBA" id="ARBA00023015"/>
    </source>
</evidence>